<feature type="domain" description="DUF7843" evidence="5">
    <location>
        <begin position="35"/>
        <end position="111"/>
    </location>
</feature>
<accession>A0A9X3EAB2</accession>
<evidence type="ECO:0000259" key="4">
    <source>
        <dbReference type="Pfam" id="PF25222"/>
    </source>
</evidence>
<evidence type="ECO:0000256" key="2">
    <source>
        <dbReference type="SAM" id="SignalP"/>
    </source>
</evidence>
<keyword evidence="7" id="KW-1185">Reference proteome</keyword>
<evidence type="ECO:0000259" key="5">
    <source>
        <dbReference type="Pfam" id="PF25225"/>
    </source>
</evidence>
<evidence type="ECO:0000256" key="1">
    <source>
        <dbReference type="SAM" id="MobiDB-lite"/>
    </source>
</evidence>
<evidence type="ECO:0000259" key="3">
    <source>
        <dbReference type="Pfam" id="PF13387"/>
    </source>
</evidence>
<dbReference type="InterPro" id="IPR025178">
    <property type="entry name" value="Lnb_N"/>
</dbReference>
<dbReference type="Pfam" id="PF13387">
    <property type="entry name" value="Lnb_N"/>
    <property type="match status" value="1"/>
</dbReference>
<dbReference type="InterPro" id="IPR057162">
    <property type="entry name" value="DUF7840"/>
</dbReference>
<proteinExistence type="predicted"/>
<dbReference type="Pfam" id="PF25225">
    <property type="entry name" value="DUF7843"/>
    <property type="match status" value="1"/>
</dbReference>
<feature type="region of interest" description="Disordered" evidence="1">
    <location>
        <begin position="402"/>
        <end position="422"/>
    </location>
</feature>
<feature type="domain" description="Lnb N-terminal periplasmic" evidence="3">
    <location>
        <begin position="132"/>
        <end position="273"/>
    </location>
</feature>
<feature type="chain" id="PRO_5040966865" evidence="2">
    <location>
        <begin position="24"/>
        <end position="631"/>
    </location>
</feature>
<comment type="caution">
    <text evidence="6">The sequence shown here is derived from an EMBL/GenBank/DDBJ whole genome shotgun (WGS) entry which is preliminary data.</text>
</comment>
<dbReference type="RefSeq" id="WP_283172072.1">
    <property type="nucleotide sequence ID" value="NZ_JAPNOA010000006.1"/>
</dbReference>
<feature type="signal peptide" evidence="2">
    <location>
        <begin position="1"/>
        <end position="23"/>
    </location>
</feature>
<dbReference type="EMBL" id="JAPNOA010000006">
    <property type="protein sequence ID" value="MCY0963852.1"/>
    <property type="molecule type" value="Genomic_DNA"/>
</dbReference>
<dbReference type="Proteomes" id="UP001150830">
    <property type="component" value="Unassembled WGS sequence"/>
</dbReference>
<reference evidence="6" key="1">
    <citation type="submission" date="2022-11" db="EMBL/GenBank/DDBJ databases">
        <title>Parathalassolutuus dongxingensis gen. nov., sp. nov., a novel member of family Oceanospirillaceae isolated from a coastal shrimp pond in Guangxi, China.</title>
        <authorList>
            <person name="Chen H."/>
        </authorList>
    </citation>
    <scope>NUCLEOTIDE SEQUENCE</scope>
    <source>
        <strain evidence="6">G-43</strain>
    </source>
</reference>
<evidence type="ECO:0000313" key="6">
    <source>
        <dbReference type="EMBL" id="MCY0963852.1"/>
    </source>
</evidence>
<dbReference type="InterPro" id="IPR057165">
    <property type="entry name" value="DUF7843"/>
</dbReference>
<name>A0A9X3EAB2_9GAMM</name>
<protein>
    <submittedName>
        <fullName evidence="6">DUF4105 domain-containing protein</fullName>
    </submittedName>
</protein>
<dbReference type="Pfam" id="PF25222">
    <property type="entry name" value="DUF7840"/>
    <property type="match status" value="1"/>
</dbReference>
<evidence type="ECO:0000313" key="7">
    <source>
        <dbReference type="Proteomes" id="UP001150830"/>
    </source>
</evidence>
<feature type="domain" description="DUF7840" evidence="4">
    <location>
        <begin position="414"/>
        <end position="619"/>
    </location>
</feature>
<organism evidence="6 7">
    <name type="scientific">Parathalassolituus penaei</name>
    <dbReference type="NCBI Taxonomy" id="2997323"/>
    <lineage>
        <taxon>Bacteria</taxon>
        <taxon>Pseudomonadati</taxon>
        <taxon>Pseudomonadota</taxon>
        <taxon>Gammaproteobacteria</taxon>
        <taxon>Oceanospirillales</taxon>
        <taxon>Oceanospirillaceae</taxon>
        <taxon>Parathalassolituus</taxon>
    </lineage>
</organism>
<gene>
    <name evidence="6" type="ORF">OUO13_01445</name>
</gene>
<dbReference type="AlphaFoldDB" id="A0A9X3EAB2"/>
<sequence length="631" mass="71282">MLLQWFASLMLVVLSFGSTSLWAAVGPLDSETAARLANQSTWHKLLVYEADGDGWKSAIHSPEFFLSPVGDHDALAELNATVIAMQQPASTDADQHAQCRFRGRFVWLRQQGLLADVAEQPCPAFQAFSSGDSVQSVSLVLATGYLGNPASFYGHTLLKLNSPVRDNRTILLDQTVNYGAIIPDNEDPVSYVIKGVAGLYDAGFTHIQYYYHDHSYGETQLRDQWEYELELTRPEVELVVAHAWEVLGRKYDYYFFTRNCAYRMTEVVEVVDGVHIIPDRTFMIPQTYLQQSQQQERNGKPLIRGRYYHPSRQSRLYQRFAALSDAGEDAVVAAVAAGNTLDFRTLPGYQALDDSEHHKVVDALLDYYQFRELDERDDAQQQVRAKSPAYTATLRERYVLPPAPSQPIVAPDHAPEQGRMPGLVRSGWARDAEGKGVLSLLVRPAYYDALDADVGHVRDGKLVMGELGVYAYRDRLQLDHFDALAIESVNSSTTGLPGDRGNAWRVQFGWHRLDRSCDQCVVPRLSAQFGLARPFVGRQLMLGGFAGGGAQDSRQGYGYSFVEGTLFANWHREQFDWRLEVNDYYQINSALDHEFETRLQGRYRVGLNQELRWQLLNQRGSTMEVGYGVYW</sequence>
<keyword evidence="2" id="KW-0732">Signal</keyword>